<evidence type="ECO:0000313" key="2">
    <source>
        <dbReference type="EMBL" id="OGK40742.1"/>
    </source>
</evidence>
<dbReference type="AlphaFoldDB" id="A0A1F7IBK6"/>
<feature type="domain" description="RNA ligase" evidence="1">
    <location>
        <begin position="22"/>
        <end position="172"/>
    </location>
</feature>
<name>A0A1F7IBK6_9BACT</name>
<reference evidence="2 3" key="1">
    <citation type="journal article" date="2016" name="Nat. Commun.">
        <title>Thousands of microbial genomes shed light on interconnected biogeochemical processes in an aquifer system.</title>
        <authorList>
            <person name="Anantharaman K."/>
            <person name="Brown C.T."/>
            <person name="Hug L.A."/>
            <person name="Sharon I."/>
            <person name="Castelle C.J."/>
            <person name="Probst A.J."/>
            <person name="Thomas B.C."/>
            <person name="Singh A."/>
            <person name="Wilkins M.J."/>
            <person name="Karaoz U."/>
            <person name="Brodie E.L."/>
            <person name="Williams K.H."/>
            <person name="Hubbard S.S."/>
            <person name="Banfield J.F."/>
        </authorList>
    </citation>
    <scope>NUCLEOTIDE SEQUENCE [LARGE SCALE GENOMIC DNA]</scope>
</reference>
<dbReference type="InterPro" id="IPR021122">
    <property type="entry name" value="RNA_ligase_dom_REL/Rnl2"/>
</dbReference>
<dbReference type="EMBL" id="MGAF01000026">
    <property type="protein sequence ID" value="OGK40742.1"/>
    <property type="molecule type" value="Genomic_DNA"/>
</dbReference>
<dbReference type="SUPFAM" id="SSF56091">
    <property type="entry name" value="DNA ligase/mRNA capping enzyme, catalytic domain"/>
    <property type="match status" value="1"/>
</dbReference>
<protein>
    <recommendedName>
        <fullName evidence="1">RNA ligase domain-containing protein</fullName>
    </recommendedName>
</protein>
<evidence type="ECO:0000313" key="3">
    <source>
        <dbReference type="Proteomes" id="UP000179270"/>
    </source>
</evidence>
<dbReference type="Proteomes" id="UP000179270">
    <property type="component" value="Unassembled WGS sequence"/>
</dbReference>
<dbReference type="Gene3D" id="3.30.470.30">
    <property type="entry name" value="DNA ligase/mRNA capping enzyme"/>
    <property type="match status" value="1"/>
</dbReference>
<organism evidence="2 3">
    <name type="scientific">Candidatus Roizmanbacteria bacterium RIFCSPLOWO2_01_FULL_35_13</name>
    <dbReference type="NCBI Taxonomy" id="1802055"/>
    <lineage>
        <taxon>Bacteria</taxon>
        <taxon>Candidatus Roizmaniibacteriota</taxon>
    </lineage>
</organism>
<dbReference type="Pfam" id="PF09414">
    <property type="entry name" value="RNA_ligase"/>
    <property type="match status" value="1"/>
</dbReference>
<gene>
    <name evidence="2" type="ORF">A3A74_03945</name>
</gene>
<comment type="caution">
    <text evidence="2">The sequence shown here is derived from an EMBL/GenBank/DDBJ whole genome shotgun (WGS) entry which is preliminary data.</text>
</comment>
<accession>A0A1F7IBK6</accession>
<sequence length="298" mass="35578">MRYPKILELGATPILDIFKYDVIVEEKVDGSLFRFGKTKKGEFFMGSKSVDIYEDNIPKMFEKACNYALKIKDKITNGFVFFCEYLEKPKHNVLVYGRIPKNNLMLFEVWDGEKFLFEIKEKWAKKFNIETSSVLFKGKIKSVEDINHLLEKESLLGKEKVEGLIAKNYRDFYLLGGKAEPMFGKYVREQFKERHATEWKIKTTKGKLESYIESFRNENRWMKAIFHLRDQEKLEFEPRDIGKLLKEVEGDIKEEEKEKIKEYLYRNYIDQIIRTATKGFPEFYKKWLLERGLKVKRS</sequence>
<evidence type="ECO:0000259" key="1">
    <source>
        <dbReference type="Pfam" id="PF09414"/>
    </source>
</evidence>
<proteinExistence type="predicted"/>